<feature type="region of interest" description="Disordered" evidence="1">
    <location>
        <begin position="19"/>
        <end position="315"/>
    </location>
</feature>
<evidence type="ECO:0000313" key="3">
    <source>
        <dbReference type="Proteomes" id="UP000720189"/>
    </source>
</evidence>
<dbReference type="Proteomes" id="UP000720189">
    <property type="component" value="Unassembled WGS sequence"/>
</dbReference>
<dbReference type="OrthoDB" id="3539922at2759"/>
<comment type="caution">
    <text evidence="2">The sequence shown here is derived from an EMBL/GenBank/DDBJ whole genome shotgun (WGS) entry which is preliminary data.</text>
</comment>
<accession>A0A9P9GZK3</accession>
<dbReference type="RefSeq" id="XP_046048092.1">
    <property type="nucleotide sequence ID" value="XM_046187963.1"/>
</dbReference>
<name>A0A9P9GZK3_FUSRE</name>
<sequence>MSKTPSKKTHYCAVPHFRSQRRPCQAKFDDELSYNRDPYDPYGDHDAFPPQSRGHPRLHSLSLPPPRCHKSERRRPLPDQSRYPKDPYNDPRQFESYQRRHEPDRRGRSGGPDRRRKSLSAPPIDLHVGSRRRKSKSPRSGRAPSLDSETRTGRKPQPEHRSRKADAYERPRMVEDYNENPRMAGMSSQVPRSRDPYNRGPYGRKSSRNYPDYPDDPHEKKPKLRDLHGDPPSHHRSAAQDSSPEPRQRGRATYYSDFDDDNYGDGRRQRARSQERDHGRDRGGRSPSRGRPPTTQRPRADKSRRSSMPASTKAKMNWWQNPYVQSGCRTAFTAGVQAAIKSQDDPAPWLGAKGAKVATAALGAALVDGWIGQKHRGTARQNIRQKGVDFASAQVAAGGISHRSKSRHRR</sequence>
<feature type="compositionally biased region" description="Basic and acidic residues" evidence="1">
    <location>
        <begin position="74"/>
        <end position="113"/>
    </location>
</feature>
<feature type="compositionally biased region" description="Basic residues" evidence="1">
    <location>
        <begin position="129"/>
        <end position="139"/>
    </location>
</feature>
<evidence type="ECO:0000256" key="1">
    <source>
        <dbReference type="SAM" id="MobiDB-lite"/>
    </source>
</evidence>
<feature type="compositionally biased region" description="Basic and acidic residues" evidence="1">
    <location>
        <begin position="27"/>
        <end position="47"/>
    </location>
</feature>
<reference evidence="2" key="1">
    <citation type="journal article" date="2021" name="Nat. Commun.">
        <title>Genetic determinants of endophytism in the Arabidopsis root mycobiome.</title>
        <authorList>
            <person name="Mesny F."/>
            <person name="Miyauchi S."/>
            <person name="Thiergart T."/>
            <person name="Pickel B."/>
            <person name="Atanasova L."/>
            <person name="Karlsson M."/>
            <person name="Huettel B."/>
            <person name="Barry K.W."/>
            <person name="Haridas S."/>
            <person name="Chen C."/>
            <person name="Bauer D."/>
            <person name="Andreopoulos W."/>
            <person name="Pangilinan J."/>
            <person name="LaButti K."/>
            <person name="Riley R."/>
            <person name="Lipzen A."/>
            <person name="Clum A."/>
            <person name="Drula E."/>
            <person name="Henrissat B."/>
            <person name="Kohler A."/>
            <person name="Grigoriev I.V."/>
            <person name="Martin F.M."/>
            <person name="Hacquard S."/>
        </authorList>
    </citation>
    <scope>NUCLEOTIDE SEQUENCE</scope>
    <source>
        <strain evidence="2">MPI-CAGE-AT-0023</strain>
    </source>
</reference>
<protein>
    <submittedName>
        <fullName evidence="2">Uncharacterized protein</fullName>
    </submittedName>
</protein>
<dbReference type="GeneID" id="70217917"/>
<feature type="compositionally biased region" description="Basic and acidic residues" evidence="1">
    <location>
        <begin position="215"/>
        <end position="233"/>
    </location>
</feature>
<evidence type="ECO:0000313" key="2">
    <source>
        <dbReference type="EMBL" id="KAH7247509.1"/>
    </source>
</evidence>
<dbReference type="EMBL" id="JAGMUX010000010">
    <property type="protein sequence ID" value="KAH7247509.1"/>
    <property type="molecule type" value="Genomic_DNA"/>
</dbReference>
<dbReference type="AlphaFoldDB" id="A0A9P9GZK3"/>
<feature type="compositionally biased region" description="Low complexity" evidence="1">
    <location>
        <begin position="285"/>
        <end position="297"/>
    </location>
</feature>
<gene>
    <name evidence="2" type="ORF">BKA55DRAFT_514356</name>
</gene>
<organism evidence="2 3">
    <name type="scientific">Fusarium redolens</name>
    <dbReference type="NCBI Taxonomy" id="48865"/>
    <lineage>
        <taxon>Eukaryota</taxon>
        <taxon>Fungi</taxon>
        <taxon>Dikarya</taxon>
        <taxon>Ascomycota</taxon>
        <taxon>Pezizomycotina</taxon>
        <taxon>Sordariomycetes</taxon>
        <taxon>Hypocreomycetidae</taxon>
        <taxon>Hypocreales</taxon>
        <taxon>Nectriaceae</taxon>
        <taxon>Fusarium</taxon>
        <taxon>Fusarium redolens species complex</taxon>
    </lineage>
</organism>
<feature type="compositionally biased region" description="Basic and acidic residues" evidence="1">
    <location>
        <begin position="264"/>
        <end position="284"/>
    </location>
</feature>
<feature type="compositionally biased region" description="Basic and acidic residues" evidence="1">
    <location>
        <begin position="148"/>
        <end position="175"/>
    </location>
</feature>
<keyword evidence="3" id="KW-1185">Reference proteome</keyword>
<proteinExistence type="predicted"/>